<evidence type="ECO:0000256" key="5">
    <source>
        <dbReference type="ARBA" id="ARBA00023136"/>
    </source>
</evidence>
<dbReference type="Proteomes" id="UP000663832">
    <property type="component" value="Unassembled WGS sequence"/>
</dbReference>
<evidence type="ECO:0000313" key="12">
    <source>
        <dbReference type="Proteomes" id="UP000663832"/>
    </source>
</evidence>
<organism evidence="10 13">
    <name type="scientific">Adineta steineri</name>
    <dbReference type="NCBI Taxonomy" id="433720"/>
    <lineage>
        <taxon>Eukaryota</taxon>
        <taxon>Metazoa</taxon>
        <taxon>Spiralia</taxon>
        <taxon>Gnathifera</taxon>
        <taxon>Rotifera</taxon>
        <taxon>Eurotatoria</taxon>
        <taxon>Bdelloidea</taxon>
        <taxon>Adinetida</taxon>
        <taxon>Adinetidae</taxon>
        <taxon>Adineta</taxon>
    </lineage>
</organism>
<keyword evidence="7" id="KW-0807">Transducer</keyword>
<dbReference type="PANTHER" id="PTHR24243:SF233">
    <property type="entry name" value="THYROTROPIN-RELEASING HORMONE RECEPTOR"/>
    <property type="match status" value="1"/>
</dbReference>
<proteinExistence type="predicted"/>
<sequence length="353" mass="40455">MSNIIDTINYLNQVTTILVVTICLASFIPGVIGLLLNLIVFTRPSLRHEPCAFYFFSSTCLNLFIILIIVPVRILSNGFNTDLADRNLGICKLEYYTFFIVRATSCWLIVLACIDRYLHSSSNARMRRLSSLKIARLAVGSICILSIISYVHMIIYYEIGNTTNQFGVIISKCNARKGFYRTFNALWQMIMYSLCPSLLMILFGCLTLNNIHQRRRVLPIMGENNRAIRRTDSQLLRMLTAQVLCIVISTLPSSVERLYLSITENIVKDSIRVAQENLATQTVNAMTYFAHSTTFYLYTLTGAVFRKEVFKIFHRCFRQNHNNPVNISNDSNRRIILEKQQRNINATSDLNKP</sequence>
<feature type="transmembrane region" description="Helical" evidence="8">
    <location>
        <begin position="189"/>
        <end position="211"/>
    </location>
</feature>
<keyword evidence="6" id="KW-0675">Receptor</keyword>
<protein>
    <recommendedName>
        <fullName evidence="9">G-protein coupled receptors family 1 profile domain-containing protein</fullName>
    </recommendedName>
</protein>
<reference evidence="10" key="1">
    <citation type="submission" date="2021-02" db="EMBL/GenBank/DDBJ databases">
        <authorList>
            <person name="Nowell W R."/>
        </authorList>
    </citation>
    <scope>NUCLEOTIDE SEQUENCE</scope>
</reference>
<dbReference type="InterPro" id="IPR017452">
    <property type="entry name" value="GPCR_Rhodpsn_7TM"/>
</dbReference>
<keyword evidence="5 8" id="KW-0472">Membrane</keyword>
<dbReference type="AlphaFoldDB" id="A0A815QF16"/>
<evidence type="ECO:0000256" key="1">
    <source>
        <dbReference type="ARBA" id="ARBA00004141"/>
    </source>
</evidence>
<evidence type="ECO:0000256" key="4">
    <source>
        <dbReference type="ARBA" id="ARBA00023040"/>
    </source>
</evidence>
<feature type="transmembrane region" description="Helical" evidence="8">
    <location>
        <begin position="52"/>
        <end position="75"/>
    </location>
</feature>
<keyword evidence="4" id="KW-0297">G-protein coupled receptor</keyword>
<evidence type="ECO:0000313" key="13">
    <source>
        <dbReference type="Proteomes" id="UP000663877"/>
    </source>
</evidence>
<evidence type="ECO:0000256" key="8">
    <source>
        <dbReference type="SAM" id="Phobius"/>
    </source>
</evidence>
<evidence type="ECO:0000313" key="11">
    <source>
        <dbReference type="EMBL" id="CAF1633447.1"/>
    </source>
</evidence>
<dbReference type="EMBL" id="CAJNOM010002497">
    <property type="protein sequence ID" value="CAF1633447.1"/>
    <property type="molecule type" value="Genomic_DNA"/>
</dbReference>
<dbReference type="Gene3D" id="1.20.1070.10">
    <property type="entry name" value="Rhodopsin 7-helix transmembrane proteins"/>
    <property type="match status" value="1"/>
</dbReference>
<comment type="caution">
    <text evidence="10">The sequence shown here is derived from an EMBL/GenBank/DDBJ whole genome shotgun (WGS) entry which is preliminary data.</text>
</comment>
<dbReference type="GO" id="GO:0005886">
    <property type="term" value="C:plasma membrane"/>
    <property type="evidence" value="ECO:0007669"/>
    <property type="project" value="TreeGrafter"/>
</dbReference>
<gene>
    <name evidence="10" type="ORF">BJG266_LOCUS41025</name>
    <name evidence="11" type="ORF">QVE165_LOCUS57892</name>
</gene>
<dbReference type="InterPro" id="IPR000276">
    <property type="entry name" value="GPCR_Rhodpsn"/>
</dbReference>
<dbReference type="PROSITE" id="PS50262">
    <property type="entry name" value="G_PROTEIN_RECEP_F1_2"/>
    <property type="match status" value="1"/>
</dbReference>
<keyword evidence="2 8" id="KW-0812">Transmembrane</keyword>
<keyword evidence="12" id="KW-1185">Reference proteome</keyword>
<dbReference type="PANTHER" id="PTHR24243">
    <property type="entry name" value="G-PROTEIN COUPLED RECEPTOR"/>
    <property type="match status" value="1"/>
</dbReference>
<evidence type="ECO:0000313" key="10">
    <source>
        <dbReference type="EMBL" id="CAF1461933.1"/>
    </source>
</evidence>
<evidence type="ECO:0000256" key="3">
    <source>
        <dbReference type="ARBA" id="ARBA00022989"/>
    </source>
</evidence>
<comment type="subcellular location">
    <subcellularLocation>
        <location evidence="1">Membrane</location>
        <topology evidence="1">Multi-pass membrane protein</topology>
    </subcellularLocation>
</comment>
<feature type="transmembrane region" description="Helical" evidence="8">
    <location>
        <begin position="17"/>
        <end position="40"/>
    </location>
</feature>
<feature type="transmembrane region" description="Helical" evidence="8">
    <location>
        <begin position="134"/>
        <end position="157"/>
    </location>
</feature>
<dbReference type="SUPFAM" id="SSF81321">
    <property type="entry name" value="Family A G protein-coupled receptor-like"/>
    <property type="match status" value="1"/>
</dbReference>
<evidence type="ECO:0000256" key="6">
    <source>
        <dbReference type="ARBA" id="ARBA00023170"/>
    </source>
</evidence>
<dbReference type="Proteomes" id="UP000663877">
    <property type="component" value="Unassembled WGS sequence"/>
</dbReference>
<feature type="domain" description="G-protein coupled receptors family 1 profile" evidence="9">
    <location>
        <begin position="33"/>
        <end position="298"/>
    </location>
</feature>
<dbReference type="Pfam" id="PF00001">
    <property type="entry name" value="7tm_1"/>
    <property type="match status" value="1"/>
</dbReference>
<evidence type="ECO:0000256" key="2">
    <source>
        <dbReference type="ARBA" id="ARBA00022692"/>
    </source>
</evidence>
<name>A0A815QF16_9BILA</name>
<keyword evidence="3 8" id="KW-1133">Transmembrane helix</keyword>
<dbReference type="EMBL" id="CAJNOI010002179">
    <property type="protein sequence ID" value="CAF1461933.1"/>
    <property type="molecule type" value="Genomic_DNA"/>
</dbReference>
<evidence type="ECO:0000259" key="9">
    <source>
        <dbReference type="PROSITE" id="PS50262"/>
    </source>
</evidence>
<dbReference type="GO" id="GO:0004930">
    <property type="term" value="F:G protein-coupled receptor activity"/>
    <property type="evidence" value="ECO:0007669"/>
    <property type="project" value="UniProtKB-KW"/>
</dbReference>
<feature type="transmembrane region" description="Helical" evidence="8">
    <location>
        <begin position="95"/>
        <end position="114"/>
    </location>
</feature>
<evidence type="ECO:0000256" key="7">
    <source>
        <dbReference type="ARBA" id="ARBA00023224"/>
    </source>
</evidence>
<accession>A0A815QF16</accession>
<dbReference type="OrthoDB" id="9444602at2759"/>